<dbReference type="EMBL" id="PUHW01000035">
    <property type="protein sequence ID" value="KAG0690347.1"/>
    <property type="molecule type" value="Genomic_DNA"/>
</dbReference>
<proteinExistence type="predicted"/>
<evidence type="ECO:0000256" key="6">
    <source>
        <dbReference type="ARBA" id="ARBA00023242"/>
    </source>
</evidence>
<dbReference type="Pfam" id="PF00628">
    <property type="entry name" value="PHD"/>
    <property type="match status" value="1"/>
</dbReference>
<dbReference type="InterPro" id="IPR001965">
    <property type="entry name" value="Znf_PHD"/>
</dbReference>
<dbReference type="InterPro" id="IPR003347">
    <property type="entry name" value="JmjC_dom"/>
</dbReference>
<dbReference type="PROSITE" id="PS50016">
    <property type="entry name" value="ZF_PHD_2"/>
    <property type="match status" value="1"/>
</dbReference>
<dbReference type="SUPFAM" id="SSF57903">
    <property type="entry name" value="FYVE/PHD zinc finger"/>
    <property type="match status" value="1"/>
</dbReference>
<feature type="domain" description="JmjC" evidence="11">
    <location>
        <begin position="461"/>
        <end position="646"/>
    </location>
</feature>
<keyword evidence="2" id="KW-0479">Metal-binding</keyword>
<dbReference type="PROSITE" id="PS51184">
    <property type="entry name" value="JMJC"/>
    <property type="match status" value="1"/>
</dbReference>
<dbReference type="InterPro" id="IPR003349">
    <property type="entry name" value="JmjN"/>
</dbReference>
<feature type="coiled-coil region" evidence="8">
    <location>
        <begin position="815"/>
        <end position="892"/>
    </location>
</feature>
<dbReference type="InterPro" id="IPR011011">
    <property type="entry name" value="Znf_FYVE_PHD"/>
</dbReference>
<dbReference type="PANTHER" id="PTHR10694:SF33">
    <property type="entry name" value="LYSINE-SPECIFIC DEMETHYLASE 5"/>
    <property type="match status" value="1"/>
</dbReference>
<protein>
    <recommendedName>
        <fullName evidence="14">[Histone H3]-trimethyl-L-lysine(4) demethylase</fullName>
    </recommendedName>
</protein>
<sequence length="943" mass="110847">MGNHKLKSVPELHPSEEEFRHPIRYLSQPEISKLGEQYGILKVVPPENWKPKFALDWDTFKFHTRIQKLHELNLRNRSRACFVEGFNCFIQSIGHEPLQLIDDLCLGVSDDYPIKKSQLKSHLNGWLELKDGTKVHIHDIFISKEYRKWFYKINDIDRDFLKSLTTYSKRLLLLLGLNDDKNINIKDNKDENNLVISSENSHTTLHRLMISPSSLLAQPENLQQLQRMKTRISKFKRKENNNKKRKLVNSEIETIDLLTPPSDNTSTFSHNFEKKSNVETMNVLMTPELLTPESLNETCAVCHRSHNPESTLICDGCSRAFHMKCLPIPLDRVPKYDWFCGECLAGSTGIYSDYGFEEEFENKFSLNEFQNYCHEWEIEFLQLLKSGELGIDTTLKEEEIISGKLSEETIEKVFWYLTNGKMNIPDDLKIRYGADIHSEVPGELSGFPSIDNPRMNFEDAKYFSSEWNLTRLPFAKGSLLEYVCSSLINGEENDTKFEQISGMSIPWLYVGGTLSTFCWHKEDHYTLSANYSHLGAPKKWYGIPSKYAERFEELINNIAPEYETKQKDLMHQLVSMVSPDEIRKSILINDKNIEIYETIQRQGEFIVTFPKVYHSGFNYGFNVNEAVNFTLPLWVPYSVSAVKEYEKVGKECVFETFRLLKKIKEDLNTFEGKKLWMKDTGINENEILDILKWINEKYNEEVNKFLKLLNNRELKNILKRIPYISFEKYNKEEYNNIIGTDENNDFMDDKLCKDCKTRVHFQWVVVDLYEDCMQEIGYKEVKLNEVIIIDDNKNDYNMEGLGIKQPHQDEASEWREIIRKAKEEEYNDNKQEEKEKEEEIINDKEGGIRRSSRRIKNKRSLEIYLDNYENEIESVKDEERELINSLVALKKENKFFGKCVFCMGCFWKEINRLNLIEKERAISVSLVVEEYSLEELHEDIYKK</sequence>
<keyword evidence="4" id="KW-0862">Zinc</keyword>
<keyword evidence="3 7" id="KW-0863">Zinc-finger</keyword>
<evidence type="ECO:0000256" key="7">
    <source>
        <dbReference type="PROSITE-ProRule" id="PRU00146"/>
    </source>
</evidence>
<evidence type="ECO:0000256" key="2">
    <source>
        <dbReference type="ARBA" id="ARBA00022723"/>
    </source>
</evidence>
<dbReference type="GO" id="GO:0005634">
    <property type="term" value="C:nucleus"/>
    <property type="evidence" value="ECO:0007669"/>
    <property type="project" value="UniProtKB-SubCell"/>
</dbReference>
<dbReference type="GO" id="GO:0008270">
    <property type="term" value="F:zinc ion binding"/>
    <property type="evidence" value="ECO:0007669"/>
    <property type="project" value="UniProtKB-KW"/>
</dbReference>
<dbReference type="InterPro" id="IPR019787">
    <property type="entry name" value="Znf_PHD-finger"/>
</dbReference>
<dbReference type="PANTHER" id="PTHR10694">
    <property type="entry name" value="LYSINE-SPECIFIC DEMETHYLASE"/>
    <property type="match status" value="1"/>
</dbReference>
<accession>A0A9P7BFB2</accession>
<evidence type="ECO:0000259" key="10">
    <source>
        <dbReference type="PROSITE" id="PS51183"/>
    </source>
</evidence>
<dbReference type="PROSITE" id="PS01359">
    <property type="entry name" value="ZF_PHD_1"/>
    <property type="match status" value="1"/>
</dbReference>
<dbReference type="PROSITE" id="PS51183">
    <property type="entry name" value="JMJN"/>
    <property type="match status" value="1"/>
</dbReference>
<name>A0A9P7BFB2_9ASCO</name>
<feature type="domain" description="JmjN" evidence="10">
    <location>
        <begin position="9"/>
        <end position="52"/>
    </location>
</feature>
<dbReference type="GO" id="GO:0006355">
    <property type="term" value="P:regulation of DNA-templated transcription"/>
    <property type="evidence" value="ECO:0007669"/>
    <property type="project" value="TreeGrafter"/>
</dbReference>
<reference evidence="12" key="1">
    <citation type="submission" date="2020-11" db="EMBL/GenBank/DDBJ databases">
        <title>Kefir isolates.</title>
        <authorList>
            <person name="Marcisauskas S."/>
            <person name="Kim Y."/>
            <person name="Blasche S."/>
        </authorList>
    </citation>
    <scope>NUCLEOTIDE SEQUENCE</scope>
    <source>
        <strain evidence="12">Olga-1</strain>
    </source>
</reference>
<dbReference type="Gene3D" id="2.60.120.650">
    <property type="entry name" value="Cupin"/>
    <property type="match status" value="2"/>
</dbReference>
<dbReference type="AlphaFoldDB" id="A0A9P7BFB2"/>
<evidence type="ECO:0008006" key="14">
    <source>
        <dbReference type="Google" id="ProtNLM"/>
    </source>
</evidence>
<dbReference type="Pfam" id="PF02375">
    <property type="entry name" value="JmjN"/>
    <property type="match status" value="1"/>
</dbReference>
<feature type="domain" description="PHD-type" evidence="9">
    <location>
        <begin position="296"/>
        <end position="346"/>
    </location>
</feature>
<dbReference type="SMART" id="SM00545">
    <property type="entry name" value="JmjN"/>
    <property type="match status" value="1"/>
</dbReference>
<dbReference type="InterPro" id="IPR019786">
    <property type="entry name" value="Zinc_finger_PHD-type_CS"/>
</dbReference>
<keyword evidence="6" id="KW-0539">Nucleus</keyword>
<gene>
    <name evidence="12" type="ORF">C6P40_003165</name>
</gene>
<evidence type="ECO:0000259" key="9">
    <source>
        <dbReference type="PROSITE" id="PS50016"/>
    </source>
</evidence>
<dbReference type="SMART" id="SM00558">
    <property type="entry name" value="JmjC"/>
    <property type="match status" value="1"/>
</dbReference>
<evidence type="ECO:0000313" key="12">
    <source>
        <dbReference type="EMBL" id="KAG0690347.1"/>
    </source>
</evidence>
<evidence type="ECO:0000256" key="3">
    <source>
        <dbReference type="ARBA" id="ARBA00022771"/>
    </source>
</evidence>
<evidence type="ECO:0000259" key="11">
    <source>
        <dbReference type="PROSITE" id="PS51184"/>
    </source>
</evidence>
<dbReference type="Pfam" id="PF02373">
    <property type="entry name" value="JmjC"/>
    <property type="match status" value="1"/>
</dbReference>
<organism evidence="12 13">
    <name type="scientific">Pichia californica</name>
    <dbReference type="NCBI Taxonomy" id="460514"/>
    <lineage>
        <taxon>Eukaryota</taxon>
        <taxon>Fungi</taxon>
        <taxon>Dikarya</taxon>
        <taxon>Ascomycota</taxon>
        <taxon>Saccharomycotina</taxon>
        <taxon>Pichiomycetes</taxon>
        <taxon>Pichiales</taxon>
        <taxon>Pichiaceae</taxon>
        <taxon>Pichia</taxon>
    </lineage>
</organism>
<dbReference type="SMART" id="SM00249">
    <property type="entry name" value="PHD"/>
    <property type="match status" value="1"/>
</dbReference>
<keyword evidence="5" id="KW-0408">Iron</keyword>
<dbReference type="SUPFAM" id="SSF51197">
    <property type="entry name" value="Clavaminate synthase-like"/>
    <property type="match status" value="1"/>
</dbReference>
<dbReference type="InterPro" id="IPR013083">
    <property type="entry name" value="Znf_RING/FYVE/PHD"/>
</dbReference>
<evidence type="ECO:0000256" key="8">
    <source>
        <dbReference type="SAM" id="Coils"/>
    </source>
</evidence>
<evidence type="ECO:0000256" key="1">
    <source>
        <dbReference type="ARBA" id="ARBA00004123"/>
    </source>
</evidence>
<comment type="caution">
    <text evidence="12">The sequence shown here is derived from an EMBL/GenBank/DDBJ whole genome shotgun (WGS) entry which is preliminary data.</text>
</comment>
<evidence type="ECO:0000313" key="13">
    <source>
        <dbReference type="Proteomes" id="UP000697127"/>
    </source>
</evidence>
<keyword evidence="8" id="KW-0175">Coiled coil</keyword>
<evidence type="ECO:0000256" key="5">
    <source>
        <dbReference type="ARBA" id="ARBA00023004"/>
    </source>
</evidence>
<dbReference type="Gene3D" id="3.30.40.10">
    <property type="entry name" value="Zinc/RING finger domain, C3HC4 (zinc finger)"/>
    <property type="match status" value="1"/>
</dbReference>
<evidence type="ECO:0000256" key="4">
    <source>
        <dbReference type="ARBA" id="ARBA00022833"/>
    </source>
</evidence>
<dbReference type="GO" id="GO:0034647">
    <property type="term" value="F:histone H3K4me/H3K4me2/H3K4me3 demethylase activity"/>
    <property type="evidence" value="ECO:0007669"/>
    <property type="project" value="TreeGrafter"/>
</dbReference>
<comment type="subcellular location">
    <subcellularLocation>
        <location evidence="1">Nucleus</location>
    </subcellularLocation>
</comment>
<dbReference type="Proteomes" id="UP000697127">
    <property type="component" value="Unassembled WGS sequence"/>
</dbReference>
<keyword evidence="13" id="KW-1185">Reference proteome</keyword>
<dbReference type="GO" id="GO:0000785">
    <property type="term" value="C:chromatin"/>
    <property type="evidence" value="ECO:0007669"/>
    <property type="project" value="TreeGrafter"/>
</dbReference>